<dbReference type="CTD" id="20317887"/>
<name>A0A074ZQV4_OPIVI</name>
<keyword evidence="2" id="KW-1185">Reference proteome</keyword>
<dbReference type="RefSeq" id="XP_009166506.1">
    <property type="nucleotide sequence ID" value="XM_009168242.1"/>
</dbReference>
<dbReference type="GeneID" id="20317887"/>
<evidence type="ECO:0000313" key="2">
    <source>
        <dbReference type="Proteomes" id="UP000054324"/>
    </source>
</evidence>
<reference evidence="1 2" key="1">
    <citation type="submission" date="2013-11" db="EMBL/GenBank/DDBJ databases">
        <title>Opisthorchis viverrini - life in the bile duct.</title>
        <authorList>
            <person name="Young N.D."/>
            <person name="Nagarajan N."/>
            <person name="Lin S.J."/>
            <person name="Korhonen P.K."/>
            <person name="Jex A.R."/>
            <person name="Hall R.S."/>
            <person name="Safavi-Hemami H."/>
            <person name="Kaewkong W."/>
            <person name="Bertrand D."/>
            <person name="Gao S."/>
            <person name="Seet Q."/>
            <person name="Wongkham S."/>
            <person name="Teh B.T."/>
            <person name="Wongkham C."/>
            <person name="Intapan P.M."/>
            <person name="Maleewong W."/>
            <person name="Yang X."/>
            <person name="Hu M."/>
            <person name="Wang Z."/>
            <person name="Hofmann A."/>
            <person name="Sternberg P.W."/>
            <person name="Tan P."/>
            <person name="Wang J."/>
            <person name="Gasser R.B."/>
        </authorList>
    </citation>
    <scope>NUCLEOTIDE SEQUENCE [LARGE SCALE GENOMIC DNA]</scope>
</reference>
<dbReference type="AlphaFoldDB" id="A0A074ZQV4"/>
<proteinExistence type="predicted"/>
<sequence>MFSEQAGGQLSSACISWCRGTSDNRNKANPTNFSTKATSGAIAHEVQSRICANNSLKKSVKRNEASKLLYLSRGNKKPQYPAFSEYKPLTDSGGFVLSHRFRIRMRTRQGNLIHFRTGSALVCRNLRTLCGNVHSRVQICCRNFRAGANQG</sequence>
<accession>A0A074ZQV4</accession>
<gene>
    <name evidence="1" type="ORF">T265_03700</name>
</gene>
<dbReference type="EMBL" id="KL596672">
    <property type="protein sequence ID" value="KER29793.1"/>
    <property type="molecule type" value="Genomic_DNA"/>
</dbReference>
<organism evidence="1 2">
    <name type="scientific">Opisthorchis viverrini</name>
    <name type="common">Southeast Asian liver fluke</name>
    <dbReference type="NCBI Taxonomy" id="6198"/>
    <lineage>
        <taxon>Eukaryota</taxon>
        <taxon>Metazoa</taxon>
        <taxon>Spiralia</taxon>
        <taxon>Lophotrochozoa</taxon>
        <taxon>Platyhelminthes</taxon>
        <taxon>Trematoda</taxon>
        <taxon>Digenea</taxon>
        <taxon>Opisthorchiida</taxon>
        <taxon>Opisthorchiata</taxon>
        <taxon>Opisthorchiidae</taxon>
        <taxon>Opisthorchis</taxon>
    </lineage>
</organism>
<dbReference type="KEGG" id="ovi:T265_03700"/>
<evidence type="ECO:0000313" key="1">
    <source>
        <dbReference type="EMBL" id="KER29793.1"/>
    </source>
</evidence>
<dbReference type="Proteomes" id="UP000054324">
    <property type="component" value="Unassembled WGS sequence"/>
</dbReference>
<protein>
    <submittedName>
        <fullName evidence="1">Uncharacterized protein</fullName>
    </submittedName>
</protein>